<evidence type="ECO:0000313" key="2">
    <source>
        <dbReference type="EMBL" id="GMI28530.1"/>
    </source>
</evidence>
<comment type="caution">
    <text evidence="2">The sequence shown here is derived from an EMBL/GenBank/DDBJ whole genome shotgun (WGS) entry which is preliminary data.</text>
</comment>
<dbReference type="InterPro" id="IPR009030">
    <property type="entry name" value="Growth_fac_rcpt_cys_sf"/>
</dbReference>
<name>A0ABQ6MLC4_9STRA</name>
<feature type="region of interest" description="Disordered" evidence="1">
    <location>
        <begin position="1222"/>
        <end position="1298"/>
    </location>
</feature>
<dbReference type="PANTHER" id="PTHR46967">
    <property type="entry name" value="INSULIN-LIKE GROWTH FACTOR BINDING PROTEIN,N-TERMINAL"/>
    <property type="match status" value="1"/>
</dbReference>
<evidence type="ECO:0000256" key="1">
    <source>
        <dbReference type="SAM" id="MobiDB-lite"/>
    </source>
</evidence>
<dbReference type="Gene3D" id="2.10.50.10">
    <property type="entry name" value="Tumor Necrosis Factor Receptor, subunit A, domain 2"/>
    <property type="match status" value="3"/>
</dbReference>
<dbReference type="Proteomes" id="UP001165060">
    <property type="component" value="Unassembled WGS sequence"/>
</dbReference>
<accession>A0ABQ6MLC4</accession>
<feature type="non-terminal residue" evidence="2">
    <location>
        <position position="1"/>
    </location>
</feature>
<keyword evidence="3" id="KW-1185">Reference proteome</keyword>
<reference evidence="2 3" key="1">
    <citation type="journal article" date="2023" name="Commun. Biol.">
        <title>Genome analysis of Parmales, the sister group of diatoms, reveals the evolutionary specialization of diatoms from phago-mixotrophs to photoautotrophs.</title>
        <authorList>
            <person name="Ban H."/>
            <person name="Sato S."/>
            <person name="Yoshikawa S."/>
            <person name="Yamada K."/>
            <person name="Nakamura Y."/>
            <person name="Ichinomiya M."/>
            <person name="Sato N."/>
            <person name="Blanc-Mathieu R."/>
            <person name="Endo H."/>
            <person name="Kuwata A."/>
            <person name="Ogata H."/>
        </authorList>
    </citation>
    <scope>NUCLEOTIDE SEQUENCE [LARGE SCALE GENOMIC DNA]</scope>
</reference>
<evidence type="ECO:0008006" key="4">
    <source>
        <dbReference type="Google" id="ProtNLM"/>
    </source>
</evidence>
<feature type="region of interest" description="Disordered" evidence="1">
    <location>
        <begin position="1121"/>
        <end position="1167"/>
    </location>
</feature>
<feature type="compositionally biased region" description="Acidic residues" evidence="1">
    <location>
        <begin position="1136"/>
        <end position="1148"/>
    </location>
</feature>
<dbReference type="EMBL" id="BRYB01002980">
    <property type="protein sequence ID" value="GMI28530.1"/>
    <property type="molecule type" value="Genomic_DNA"/>
</dbReference>
<feature type="compositionally biased region" description="Acidic residues" evidence="1">
    <location>
        <begin position="1222"/>
        <end position="1237"/>
    </location>
</feature>
<dbReference type="SUPFAM" id="SSF57184">
    <property type="entry name" value="Growth factor receptor domain"/>
    <property type="match status" value="4"/>
</dbReference>
<dbReference type="PANTHER" id="PTHR46967:SF2">
    <property type="entry name" value="SUSHI, VON WILLEBRAND FACTOR TYPE A, EGF AND PENTRAXIN DOMAIN-CONTAINING PROTEIN 1-LIKE"/>
    <property type="match status" value="1"/>
</dbReference>
<protein>
    <recommendedName>
        <fullName evidence="4">Tyrosine-protein kinase ephrin type A/B receptor-like domain-containing protein</fullName>
    </recommendedName>
</protein>
<proteinExistence type="predicted"/>
<gene>
    <name evidence="2" type="ORF">TeGR_g9339</name>
</gene>
<dbReference type="SMART" id="SM01411">
    <property type="entry name" value="Ephrin_rec_like"/>
    <property type="match status" value="10"/>
</dbReference>
<organism evidence="2 3">
    <name type="scientific">Tetraparma gracilis</name>
    <dbReference type="NCBI Taxonomy" id="2962635"/>
    <lineage>
        <taxon>Eukaryota</taxon>
        <taxon>Sar</taxon>
        <taxon>Stramenopiles</taxon>
        <taxon>Ochrophyta</taxon>
        <taxon>Bolidophyceae</taxon>
        <taxon>Parmales</taxon>
        <taxon>Triparmaceae</taxon>
        <taxon>Tetraparma</taxon>
    </lineage>
</organism>
<evidence type="ECO:0000313" key="3">
    <source>
        <dbReference type="Proteomes" id="UP001165060"/>
    </source>
</evidence>
<sequence length="1298" mass="136899">LLPPPTLACEGYITSGPSGCSAGCYHDESGDYEDTSYTTVYSDLVYEECSEVTTKCQVENTGKGGGTKDGTCTDINCRDVVVSNGKSEQVEVKTFKYKCRECGQGFWSSNGAEDCTICPAGTFSTLMTATSANSCQQCTSGKFSSSDGSLLCYSCDSGTYADGLANTGCTVCPAGKYASGSERSECTNCPGGKYLEDAGTDKLLHNSGDDCKSCSAGKYSIDDVGHAACSSCPAGKRSNSGSDTCDLCPDGKYSEQEWSYCSNCVAGRYTQDGSENNLHANECTETPAGGYTSGGADEVEVCGSGEYSLAGAIECIECPAGKFLADDGDLGVAAHDSLDDCLACEAGKWSRSHSSECMTCSPGKYSGSGATVCGACLGGEFSLEMASDCTICGAGKYSYSEASSCLECPAGTFNKDAGIIRTNHDNKNDCNECPVNTYSSADGHSADCLDCAGGSDTQGQTGSTGCTECGLGTEPDDAGGGCTPCVAGKYSNGDTEGQCVACPPGQYSDEAGMGEKNQFFTSVSPLPFACKLCQSGKTSVVDGNGKTLGCTECTAGKYSSEGDPECTDCPAGFYSGPASANIDACEMCPIAEYSAAGTAEGNCLSCESGKYGNLPGQDECNSCESGQYAEPASQFCSKCPGGSYSETPGALSDCITCPLGKTSNDGDAGCYKIADTFDICEAYDGTSVGVGSTPKTNRCHYLYAGHWVEYGQGESSPFGIGSSATCEDYVLCGMELGGSIYDHYYVMCSTCTDGYVATAHNTDAQWTNLLLEDPDGNALAADEECGGDTRPSLCYDKTALSVCVDTKDPDSMTAEIQSVNIDCDYMHEGVWKSIDPGDVSPFGSTCASYSICEFEQDSTITLAHPVPTDTYKIQCDGCAAGNVGGLYPQGDIGVCSYEDEHPSMCYDTELSFSSCPNTPSTGDSLIPDWVNLPSQECKYMHDGTWRTTSAGSTSPFGTSCKTFDFCGAEQNSLGQTTYKIACSECADGYLPAEPVFSAQRDLISCDDEYYPSSCYLPVPIESDFQQCPEADNQDVECKYWKEGEWIQRNQRQYTPWATECAEFKMCHSDIESSLEVDEYYLVCLRCSSAYYPMAFDKPRDDNLVGSCASYDVISNCDIIPTNSPTPAPTPAYFEPPDADDGEDEDYDGSGDGGQGFGDDDEANDSGAVKPVGLVDRLRVYLGEHTPYAVGGFIFLCVLCGYGCMRSGCSVCGGGYDYDDDEDSYDSETEYTSDDETRDSELTEYTSKGRSSEESEYETDDGSSVGIAMAVNPMRGKGGGNMRQNTEGLLELGKGGRKR</sequence>